<dbReference type="AlphaFoldDB" id="A0A0W0FDT1"/>
<evidence type="ECO:0000256" key="5">
    <source>
        <dbReference type="ARBA" id="ARBA00022856"/>
    </source>
</evidence>
<keyword evidence="3" id="KW-0813">Transport</keyword>
<evidence type="ECO:0000256" key="4">
    <source>
        <dbReference type="ARBA" id="ARBA00022692"/>
    </source>
</evidence>
<feature type="transmembrane region" description="Helical" evidence="9">
    <location>
        <begin position="22"/>
        <end position="39"/>
    </location>
</feature>
<keyword evidence="6" id="KW-0653">Protein transport</keyword>
<dbReference type="EMBL" id="LATX01002090">
    <property type="protein sequence ID" value="KTB34338.1"/>
    <property type="molecule type" value="Genomic_DNA"/>
</dbReference>
<dbReference type="PANTHER" id="PTHR22601">
    <property type="entry name" value="ISP4 LIKE PROTEIN"/>
    <property type="match status" value="1"/>
</dbReference>
<comment type="subcellular location">
    <subcellularLocation>
        <location evidence="1">Membrane</location>
        <topology evidence="1">Multi-pass membrane protein</topology>
    </subcellularLocation>
</comment>
<dbReference type="GO" id="GO:0015031">
    <property type="term" value="P:protein transport"/>
    <property type="evidence" value="ECO:0007669"/>
    <property type="project" value="UniProtKB-KW"/>
</dbReference>
<evidence type="ECO:0000256" key="8">
    <source>
        <dbReference type="ARBA" id="ARBA00023136"/>
    </source>
</evidence>
<evidence type="ECO:0000313" key="10">
    <source>
        <dbReference type="EMBL" id="KTB34338.1"/>
    </source>
</evidence>
<evidence type="ECO:0000256" key="1">
    <source>
        <dbReference type="ARBA" id="ARBA00004141"/>
    </source>
</evidence>
<evidence type="ECO:0000256" key="9">
    <source>
        <dbReference type="SAM" id="Phobius"/>
    </source>
</evidence>
<sequence length="424" mass="46434">MPTVQLFDALHRGQAMVMQKKHLRFFWAVFIAVFVWEWFPEYIAPFVSSHYASADYATYANYLVLSPVSVSYQKSAWFTCIFGGTAGNEGLGMSSPCFDWAYVESGGGTLGALFIPLSLYSGCAACIIAFCAIYVTNTWKLARPELALPQSTAFSTRTVTKYDQLGILNDDYTLNEEKLAQEGLPWYAASQLLYKISRMMYIGGLSDFRAVLLLSGTDLEFEYIIRDSRVGVSALDVTYSHEGLQGSSTLGGTLPSLLLAPPSASVAHTVLVPVYPCGLLSSLSSSHGSPSLSLELCVSVSPRRLRPTDYARWSFGSQNNMYFTVYGYNPVVQALALMTDLKMMIGTITILGGLLNFVIMRSIIDGQRDLLLQVQGSNVWSGQQVQSYNSAAIAWGAPGKPLYAPGTPYPIRSLLNTQTQLVLT</sequence>
<dbReference type="InterPro" id="IPR004648">
    <property type="entry name" value="Oligpept_transpt"/>
</dbReference>
<keyword evidence="7 9" id="KW-1133">Transmembrane helix</keyword>
<keyword evidence="4 9" id="KW-0812">Transmembrane</keyword>
<name>A0A0W0FDT1_MONRR</name>
<dbReference type="GO" id="GO:0016020">
    <property type="term" value="C:membrane"/>
    <property type="evidence" value="ECO:0007669"/>
    <property type="project" value="UniProtKB-SubCell"/>
</dbReference>
<protein>
    <submittedName>
        <fullName evidence="10">Putative oligopeptide transporter</fullName>
    </submittedName>
</protein>
<keyword evidence="8 9" id="KW-0472">Membrane</keyword>
<evidence type="ECO:0000256" key="6">
    <source>
        <dbReference type="ARBA" id="ARBA00022927"/>
    </source>
</evidence>
<accession>A0A0W0FDT1</accession>
<dbReference type="InterPro" id="IPR004813">
    <property type="entry name" value="OPT"/>
</dbReference>
<dbReference type="Proteomes" id="UP000054988">
    <property type="component" value="Unassembled WGS sequence"/>
</dbReference>
<evidence type="ECO:0000256" key="7">
    <source>
        <dbReference type="ARBA" id="ARBA00022989"/>
    </source>
</evidence>
<gene>
    <name evidence="10" type="ORF">WG66_13076</name>
</gene>
<reference evidence="10 11" key="1">
    <citation type="submission" date="2015-12" db="EMBL/GenBank/DDBJ databases">
        <title>Draft genome sequence of Moniliophthora roreri, the causal agent of frosty pod rot of cacao.</title>
        <authorList>
            <person name="Aime M.C."/>
            <person name="Diaz-Valderrama J.R."/>
            <person name="Kijpornyongpan T."/>
            <person name="Phillips-Mora W."/>
        </authorList>
    </citation>
    <scope>NUCLEOTIDE SEQUENCE [LARGE SCALE GENOMIC DNA]</scope>
    <source>
        <strain evidence="10 11">MCA 2952</strain>
    </source>
</reference>
<dbReference type="Pfam" id="PF03169">
    <property type="entry name" value="OPT"/>
    <property type="match status" value="1"/>
</dbReference>
<keyword evidence="5" id="KW-0571">Peptide transport</keyword>
<feature type="transmembrane region" description="Helical" evidence="9">
    <location>
        <begin position="113"/>
        <end position="135"/>
    </location>
</feature>
<evidence type="ECO:0000256" key="3">
    <source>
        <dbReference type="ARBA" id="ARBA00022448"/>
    </source>
</evidence>
<dbReference type="GO" id="GO:0035673">
    <property type="term" value="F:oligopeptide transmembrane transporter activity"/>
    <property type="evidence" value="ECO:0007669"/>
    <property type="project" value="InterPro"/>
</dbReference>
<proteinExistence type="inferred from homology"/>
<organism evidence="10 11">
    <name type="scientific">Moniliophthora roreri</name>
    <name type="common">Frosty pod rot fungus</name>
    <name type="synonym">Monilia roreri</name>
    <dbReference type="NCBI Taxonomy" id="221103"/>
    <lineage>
        <taxon>Eukaryota</taxon>
        <taxon>Fungi</taxon>
        <taxon>Dikarya</taxon>
        <taxon>Basidiomycota</taxon>
        <taxon>Agaricomycotina</taxon>
        <taxon>Agaricomycetes</taxon>
        <taxon>Agaricomycetidae</taxon>
        <taxon>Agaricales</taxon>
        <taxon>Marasmiineae</taxon>
        <taxon>Marasmiaceae</taxon>
        <taxon>Moniliophthora</taxon>
    </lineage>
</organism>
<evidence type="ECO:0000313" key="11">
    <source>
        <dbReference type="Proteomes" id="UP000054988"/>
    </source>
</evidence>
<evidence type="ECO:0000256" key="2">
    <source>
        <dbReference type="ARBA" id="ARBA00008807"/>
    </source>
</evidence>
<comment type="caution">
    <text evidence="10">The sequence shown here is derived from an EMBL/GenBank/DDBJ whole genome shotgun (WGS) entry which is preliminary data.</text>
</comment>
<comment type="similarity">
    <text evidence="2">Belongs to the oligopeptide OPT transporter family.</text>
</comment>
<feature type="transmembrane region" description="Helical" evidence="9">
    <location>
        <begin position="343"/>
        <end position="364"/>
    </location>
</feature>